<reference evidence="5 6" key="1">
    <citation type="submission" date="2015-05" db="EMBL/GenBank/DDBJ databases">
        <title>Photobacterium galathea sp. nov.</title>
        <authorList>
            <person name="Machado H."/>
            <person name="Gram L."/>
        </authorList>
    </citation>
    <scope>NUCLEOTIDE SEQUENCE [LARGE SCALE GENOMIC DNA]</scope>
    <source>
        <strain evidence="5 6">DSM 22954</strain>
    </source>
</reference>
<protein>
    <submittedName>
        <fullName evidence="5">Acetyltransferase</fullName>
    </submittedName>
</protein>
<accession>A0A0J1GYL1</accession>
<dbReference type="Proteomes" id="UP000035909">
    <property type="component" value="Unassembled WGS sequence"/>
</dbReference>
<proteinExistence type="inferred from homology"/>
<sequence length="182" mass="20409">MMQQPLLTTSRLILRPFQLSDANKVQKLAGDERIANGTINIPHPYADGMAGQWIGKLLAEWNNGQSAIYAITLKSTLELVGCIGLRNICDGKAQLGYWIGVPYWGNGYCTEAAERISEFGFKRLKLHTIYGQHFSREQNPGKVMKKIGMAHVMTKPDAVRVNMITEDVEYYEKKCPETEAVS</sequence>
<dbReference type="AlphaFoldDB" id="A0A0J1GYL1"/>
<dbReference type="SUPFAM" id="SSF55729">
    <property type="entry name" value="Acyl-CoA N-acyltransferases (Nat)"/>
    <property type="match status" value="1"/>
</dbReference>
<dbReference type="STRING" id="320778.ABT57_23765"/>
<evidence type="ECO:0000256" key="3">
    <source>
        <dbReference type="ARBA" id="ARBA00038502"/>
    </source>
</evidence>
<dbReference type="Gene3D" id="3.40.630.30">
    <property type="match status" value="1"/>
</dbReference>
<dbReference type="Pfam" id="PF13302">
    <property type="entry name" value="Acetyltransf_3"/>
    <property type="match status" value="1"/>
</dbReference>
<name>A0A0J1GYL1_9GAMM</name>
<dbReference type="InterPro" id="IPR000182">
    <property type="entry name" value="GNAT_dom"/>
</dbReference>
<dbReference type="GO" id="GO:0016747">
    <property type="term" value="F:acyltransferase activity, transferring groups other than amino-acyl groups"/>
    <property type="evidence" value="ECO:0007669"/>
    <property type="project" value="InterPro"/>
</dbReference>
<dbReference type="InterPro" id="IPR016181">
    <property type="entry name" value="Acyl_CoA_acyltransferase"/>
</dbReference>
<evidence type="ECO:0000313" key="5">
    <source>
        <dbReference type="EMBL" id="KLV04579.1"/>
    </source>
</evidence>
<comment type="caution">
    <text evidence="5">The sequence shown here is derived from an EMBL/GenBank/DDBJ whole genome shotgun (WGS) entry which is preliminary data.</text>
</comment>
<comment type="similarity">
    <text evidence="3">Belongs to the acetyltransferase family. RimJ subfamily.</text>
</comment>
<dbReference type="OrthoDB" id="9801656at2"/>
<gene>
    <name evidence="5" type="ORF">ABT57_23765</name>
</gene>
<keyword evidence="6" id="KW-1185">Reference proteome</keyword>
<evidence type="ECO:0000313" key="6">
    <source>
        <dbReference type="Proteomes" id="UP000035909"/>
    </source>
</evidence>
<feature type="domain" description="N-acetyltransferase" evidence="4">
    <location>
        <begin position="11"/>
        <end position="149"/>
    </location>
</feature>
<dbReference type="InterPro" id="IPR051531">
    <property type="entry name" value="N-acetyltransferase"/>
</dbReference>
<dbReference type="EMBL" id="LDOU01000034">
    <property type="protein sequence ID" value="KLV04579.1"/>
    <property type="molecule type" value="Genomic_DNA"/>
</dbReference>
<dbReference type="PATRIC" id="fig|320778.3.peg.5082"/>
<organism evidence="5 6">
    <name type="scientific">Photobacterium ganghwense</name>
    <dbReference type="NCBI Taxonomy" id="320778"/>
    <lineage>
        <taxon>Bacteria</taxon>
        <taxon>Pseudomonadati</taxon>
        <taxon>Pseudomonadota</taxon>
        <taxon>Gammaproteobacteria</taxon>
        <taxon>Vibrionales</taxon>
        <taxon>Vibrionaceae</taxon>
        <taxon>Photobacterium</taxon>
    </lineage>
</organism>
<dbReference type="PANTHER" id="PTHR43792">
    <property type="entry name" value="GNAT FAMILY, PUTATIVE (AFU_ORTHOLOGUE AFUA_3G00765)-RELATED-RELATED"/>
    <property type="match status" value="1"/>
</dbReference>
<dbReference type="PANTHER" id="PTHR43792:SF8">
    <property type="entry name" value="[RIBOSOMAL PROTEIN US5]-ALANINE N-ACETYLTRANSFERASE"/>
    <property type="match status" value="1"/>
</dbReference>
<evidence type="ECO:0000256" key="2">
    <source>
        <dbReference type="ARBA" id="ARBA00023315"/>
    </source>
</evidence>
<keyword evidence="1 5" id="KW-0808">Transferase</keyword>
<keyword evidence="2" id="KW-0012">Acyltransferase</keyword>
<evidence type="ECO:0000256" key="1">
    <source>
        <dbReference type="ARBA" id="ARBA00022679"/>
    </source>
</evidence>
<evidence type="ECO:0000259" key="4">
    <source>
        <dbReference type="Pfam" id="PF13302"/>
    </source>
</evidence>